<reference evidence="2 3" key="1">
    <citation type="submission" date="2019-04" db="EMBL/GenBank/DDBJ databases">
        <authorList>
            <person name="Li M."/>
            <person name="Gao C."/>
        </authorList>
    </citation>
    <scope>NUCLEOTIDE SEQUENCE [LARGE SCALE GENOMIC DNA]</scope>
    <source>
        <strain evidence="2 3">BGMRC 2031</strain>
    </source>
</reference>
<name>A0ABY2SDP7_9HYPH</name>
<protein>
    <submittedName>
        <fullName evidence="2">DUF4267 domain-containing protein</fullName>
    </submittedName>
</protein>
<keyword evidence="1" id="KW-0812">Transmembrane</keyword>
<gene>
    <name evidence="2" type="ORF">FCN80_25640</name>
</gene>
<dbReference type="EMBL" id="SZPQ01000100">
    <property type="protein sequence ID" value="TKI02206.1"/>
    <property type="molecule type" value="Genomic_DNA"/>
</dbReference>
<comment type="caution">
    <text evidence="2">The sequence shown here is derived from an EMBL/GenBank/DDBJ whole genome shotgun (WGS) entry which is preliminary data.</text>
</comment>
<proteinExistence type="predicted"/>
<evidence type="ECO:0000256" key="1">
    <source>
        <dbReference type="SAM" id="Phobius"/>
    </source>
</evidence>
<dbReference type="RefSeq" id="WP_136993150.1">
    <property type="nucleotide sequence ID" value="NZ_SZPQ01000100.1"/>
</dbReference>
<dbReference type="Pfam" id="PF14087">
    <property type="entry name" value="DUF4267"/>
    <property type="match status" value="1"/>
</dbReference>
<keyword evidence="1" id="KW-1133">Transmembrane helix</keyword>
<evidence type="ECO:0000313" key="3">
    <source>
        <dbReference type="Proteomes" id="UP000305202"/>
    </source>
</evidence>
<keyword evidence="3" id="KW-1185">Reference proteome</keyword>
<accession>A0ABY2SDP7</accession>
<feature type="transmembrane region" description="Helical" evidence="1">
    <location>
        <begin position="6"/>
        <end position="24"/>
    </location>
</feature>
<dbReference type="InterPro" id="IPR025363">
    <property type="entry name" value="DUF4267"/>
</dbReference>
<sequence>MAWLALGMAALIAVAIIFIGLQYISAPAAAMRSFGLPLPEPGANTLWWLRLKGIRDIASGLTVLSMMVWGTSQMVGIILLAETLIPAGDGALVLASKGSAAKALGMHGVTALIMVLTSIALITGRF</sequence>
<feature type="transmembrane region" description="Helical" evidence="1">
    <location>
        <begin position="101"/>
        <end position="122"/>
    </location>
</feature>
<dbReference type="Proteomes" id="UP000305202">
    <property type="component" value="Unassembled WGS sequence"/>
</dbReference>
<keyword evidence="1" id="KW-0472">Membrane</keyword>
<organism evidence="2 3">
    <name type="scientific">Martelella alba</name>
    <dbReference type="NCBI Taxonomy" id="2590451"/>
    <lineage>
        <taxon>Bacteria</taxon>
        <taxon>Pseudomonadati</taxon>
        <taxon>Pseudomonadota</taxon>
        <taxon>Alphaproteobacteria</taxon>
        <taxon>Hyphomicrobiales</taxon>
        <taxon>Aurantimonadaceae</taxon>
        <taxon>Martelella</taxon>
    </lineage>
</organism>
<evidence type="ECO:0000313" key="2">
    <source>
        <dbReference type="EMBL" id="TKI02206.1"/>
    </source>
</evidence>